<dbReference type="PANTHER" id="PTHR46429:SF1">
    <property type="entry name" value="23S RRNA (GUANOSINE-2'-O-)-METHYLTRANSFERASE RLMB"/>
    <property type="match status" value="1"/>
</dbReference>
<keyword evidence="6" id="KW-1185">Reference proteome</keyword>
<comment type="similarity">
    <text evidence="1">Belongs to the class IV-like SAM-binding methyltransferase superfamily. RNA methyltransferase TrmH family.</text>
</comment>
<name>A0A1W1V555_9FIRM</name>
<protein>
    <submittedName>
        <fullName evidence="5">23S rRNA (Guanosine2251-2'-O)-methyltransferase</fullName>
    </submittedName>
</protein>
<dbReference type="InterPro" id="IPR029026">
    <property type="entry name" value="tRNA_m1G_MTases_N"/>
</dbReference>
<reference evidence="5 6" key="1">
    <citation type="submission" date="2017-04" db="EMBL/GenBank/DDBJ databases">
        <authorList>
            <person name="Afonso C.L."/>
            <person name="Miller P.J."/>
            <person name="Scott M.A."/>
            <person name="Spackman E."/>
            <person name="Goraichik I."/>
            <person name="Dimitrov K.M."/>
            <person name="Suarez D.L."/>
            <person name="Swayne D.E."/>
        </authorList>
    </citation>
    <scope>NUCLEOTIDE SEQUENCE [LARGE SCALE GENOMIC DNA]</scope>
    <source>
        <strain evidence="5 6">ToBE</strain>
    </source>
</reference>
<dbReference type="CDD" id="cd18103">
    <property type="entry name" value="SpoU-like_RlmB"/>
    <property type="match status" value="1"/>
</dbReference>
<evidence type="ECO:0000313" key="5">
    <source>
        <dbReference type="EMBL" id="SMB88567.1"/>
    </source>
</evidence>
<evidence type="ECO:0000313" key="6">
    <source>
        <dbReference type="Proteomes" id="UP000192569"/>
    </source>
</evidence>
<dbReference type="OrthoDB" id="9794400at2"/>
<dbReference type="InterPro" id="IPR029064">
    <property type="entry name" value="Ribosomal_eL30-like_sf"/>
</dbReference>
<dbReference type="GO" id="GO:0005829">
    <property type="term" value="C:cytosol"/>
    <property type="evidence" value="ECO:0007669"/>
    <property type="project" value="TreeGrafter"/>
</dbReference>
<dbReference type="GO" id="GO:0006396">
    <property type="term" value="P:RNA processing"/>
    <property type="evidence" value="ECO:0007669"/>
    <property type="project" value="InterPro"/>
</dbReference>
<accession>A0A1W1V555</accession>
<sequence length="256" mass="27396">MEELLAGRQAVREALKAGRPLHKILIAEGTKGALLNEIQFLAKERGVPVLKVERKALDRLSRTAPHQGVVALAAAKEYAELEDLIKATQAQEEPAFLVMLDGVEDPQNLGAILRLADACGVQGVIIPRRRSAGLSAAVARASAGALEYVPVARVTNLHQAVDTLREAGMWIIGAEGDGETLAFEADFTVPLVLILGGEGKGLSPLLRKHCDLVVRLPLLGHVTSLNVAAAAAALFYEVVRQRKFPSGREEELGKEN</sequence>
<dbReference type="Proteomes" id="UP000192569">
    <property type="component" value="Chromosome I"/>
</dbReference>
<dbReference type="Pfam" id="PF08032">
    <property type="entry name" value="SpoU_sub_bind"/>
    <property type="match status" value="1"/>
</dbReference>
<dbReference type="FunFam" id="3.40.1280.10:FF:000008">
    <property type="entry name" value="Group 3 RNA methyltransferase TrmH"/>
    <property type="match status" value="1"/>
</dbReference>
<dbReference type="InterPro" id="IPR004441">
    <property type="entry name" value="rRNA_MeTrfase_TrmH"/>
</dbReference>
<gene>
    <name evidence="5" type="ORF">SAMN00808754_0023</name>
</gene>
<dbReference type="InterPro" id="IPR001537">
    <property type="entry name" value="SpoU_MeTrfase"/>
</dbReference>
<dbReference type="SUPFAM" id="SSF75217">
    <property type="entry name" value="alpha/beta knot"/>
    <property type="match status" value="1"/>
</dbReference>
<dbReference type="GO" id="GO:0032259">
    <property type="term" value="P:methylation"/>
    <property type="evidence" value="ECO:0007669"/>
    <property type="project" value="UniProtKB-KW"/>
</dbReference>
<dbReference type="Gene3D" id="3.30.1330.30">
    <property type="match status" value="1"/>
</dbReference>
<evidence type="ECO:0000259" key="4">
    <source>
        <dbReference type="SMART" id="SM00967"/>
    </source>
</evidence>
<dbReference type="RefSeq" id="WP_084662944.1">
    <property type="nucleotide sequence ID" value="NZ_LT838272.1"/>
</dbReference>
<evidence type="ECO:0000256" key="3">
    <source>
        <dbReference type="ARBA" id="ARBA00022679"/>
    </source>
</evidence>
<dbReference type="GO" id="GO:0008173">
    <property type="term" value="F:RNA methyltransferase activity"/>
    <property type="evidence" value="ECO:0007669"/>
    <property type="project" value="InterPro"/>
</dbReference>
<organism evidence="5 6">
    <name type="scientific">Thermanaeromonas toyohensis ToBE</name>
    <dbReference type="NCBI Taxonomy" id="698762"/>
    <lineage>
        <taxon>Bacteria</taxon>
        <taxon>Bacillati</taxon>
        <taxon>Bacillota</taxon>
        <taxon>Clostridia</taxon>
        <taxon>Neomoorellales</taxon>
        <taxon>Neomoorellaceae</taxon>
        <taxon>Thermanaeromonas</taxon>
    </lineage>
</organism>
<keyword evidence="2 5" id="KW-0489">Methyltransferase</keyword>
<dbReference type="SUPFAM" id="SSF55315">
    <property type="entry name" value="L30e-like"/>
    <property type="match status" value="1"/>
</dbReference>
<dbReference type="SMART" id="SM00967">
    <property type="entry name" value="SpoU_sub_bind"/>
    <property type="match status" value="1"/>
</dbReference>
<dbReference type="AlphaFoldDB" id="A0A1W1V555"/>
<dbReference type="InterPro" id="IPR029028">
    <property type="entry name" value="Alpha/beta_knot_MTases"/>
</dbReference>
<dbReference type="PANTHER" id="PTHR46429">
    <property type="entry name" value="23S RRNA (GUANOSINE-2'-O-)-METHYLTRANSFERASE RLMB"/>
    <property type="match status" value="1"/>
</dbReference>
<feature type="domain" description="RNA 2-O ribose methyltransferase substrate binding" evidence="4">
    <location>
        <begin position="4"/>
        <end position="79"/>
    </location>
</feature>
<dbReference type="Gene3D" id="3.40.1280.10">
    <property type="match status" value="1"/>
</dbReference>
<dbReference type="NCBIfam" id="TIGR00186">
    <property type="entry name" value="rRNA_methyl_3"/>
    <property type="match status" value="1"/>
</dbReference>
<evidence type="ECO:0000256" key="2">
    <source>
        <dbReference type="ARBA" id="ARBA00022603"/>
    </source>
</evidence>
<dbReference type="EMBL" id="LT838272">
    <property type="protein sequence ID" value="SMB88567.1"/>
    <property type="molecule type" value="Genomic_DNA"/>
</dbReference>
<proteinExistence type="inferred from homology"/>
<dbReference type="GO" id="GO:0003723">
    <property type="term" value="F:RNA binding"/>
    <property type="evidence" value="ECO:0007669"/>
    <property type="project" value="InterPro"/>
</dbReference>
<dbReference type="InterPro" id="IPR013123">
    <property type="entry name" value="SpoU_subst-bd"/>
</dbReference>
<dbReference type="Pfam" id="PF00588">
    <property type="entry name" value="SpoU_methylase"/>
    <property type="match status" value="1"/>
</dbReference>
<keyword evidence="3 5" id="KW-0808">Transferase</keyword>
<evidence type="ECO:0000256" key="1">
    <source>
        <dbReference type="ARBA" id="ARBA00007228"/>
    </source>
</evidence>
<dbReference type="STRING" id="698762.SAMN00808754_0023"/>